<gene>
    <name evidence="1" type="ORF">LCGC14_0748730</name>
</gene>
<dbReference type="AlphaFoldDB" id="A0A0F9QPI1"/>
<name>A0A0F9QPI1_9ZZZZ</name>
<sequence length="349" mass="38878">MSEKGIMIVTCMGESSRFKGWGPKWGLTHPSGNIMAAEAARPFAEHWTPHVVVPDVPFGPSVDQVYEEFCKAGMPDTKVVTLDQPTAHRMETVRLALEMICPEGDPPVLVRDCDNLVEANIMPGDNAVSVCDVLKHGPINPKELSFVDRRNDIVWDSHESDLITRWFCSGAYAVRRASMLDGLVVETMADAIGTLVSRNLNVRFTAADTTRYFDWGTGDKWRKFRRSYRTIFLDIDGVLLESSHRTFGKTWRDSTPLDVNCEKIADLYATGHVHIALCTSRSDDARVGTVTQLKRAGVPYDRLIMGLPACGRLLVNDVVEDRFDHTAEAVEVVRDEDGSLIRALKEVGL</sequence>
<protein>
    <recommendedName>
        <fullName evidence="2">MobA-like NTP transferase domain-containing protein</fullName>
    </recommendedName>
</protein>
<proteinExistence type="predicted"/>
<comment type="caution">
    <text evidence="1">The sequence shown here is derived from an EMBL/GenBank/DDBJ whole genome shotgun (WGS) entry which is preliminary data.</text>
</comment>
<dbReference type="InterPro" id="IPR029044">
    <property type="entry name" value="Nucleotide-diphossugar_trans"/>
</dbReference>
<dbReference type="InterPro" id="IPR023214">
    <property type="entry name" value="HAD_sf"/>
</dbReference>
<dbReference type="EMBL" id="LAZR01001795">
    <property type="protein sequence ID" value="KKN38912.1"/>
    <property type="molecule type" value="Genomic_DNA"/>
</dbReference>
<accession>A0A0F9QPI1</accession>
<reference evidence="1" key="1">
    <citation type="journal article" date="2015" name="Nature">
        <title>Complex archaea that bridge the gap between prokaryotes and eukaryotes.</title>
        <authorList>
            <person name="Spang A."/>
            <person name="Saw J.H."/>
            <person name="Jorgensen S.L."/>
            <person name="Zaremba-Niedzwiedzka K."/>
            <person name="Martijn J."/>
            <person name="Lind A.E."/>
            <person name="van Eijk R."/>
            <person name="Schleper C."/>
            <person name="Guy L."/>
            <person name="Ettema T.J."/>
        </authorList>
    </citation>
    <scope>NUCLEOTIDE SEQUENCE</scope>
</reference>
<dbReference type="SUPFAM" id="SSF56784">
    <property type="entry name" value="HAD-like"/>
    <property type="match status" value="1"/>
</dbReference>
<evidence type="ECO:0000313" key="1">
    <source>
        <dbReference type="EMBL" id="KKN38912.1"/>
    </source>
</evidence>
<dbReference type="Gene3D" id="3.90.550.10">
    <property type="entry name" value="Spore Coat Polysaccharide Biosynthesis Protein SpsA, Chain A"/>
    <property type="match status" value="1"/>
</dbReference>
<organism evidence="1">
    <name type="scientific">marine sediment metagenome</name>
    <dbReference type="NCBI Taxonomy" id="412755"/>
    <lineage>
        <taxon>unclassified sequences</taxon>
        <taxon>metagenomes</taxon>
        <taxon>ecological metagenomes</taxon>
    </lineage>
</organism>
<evidence type="ECO:0008006" key="2">
    <source>
        <dbReference type="Google" id="ProtNLM"/>
    </source>
</evidence>
<dbReference type="InterPro" id="IPR036412">
    <property type="entry name" value="HAD-like_sf"/>
</dbReference>
<dbReference type="Gene3D" id="3.40.50.1000">
    <property type="entry name" value="HAD superfamily/HAD-like"/>
    <property type="match status" value="1"/>
</dbReference>